<sequence length="275" mass="31806">MGFVALSAVSTVICDGSDAFRFLFMRQDYGCPIPLYSGKTAEILMMPSVFCVNALGIMFIFVGVERAIATIFTERYEKMKSTAPGWILLFIAVSMSFAKALWFWSKSKVRPARPMVTIGEVPFYVHYVTLGMQLLIEVINIILFTGLYLCNKRRKHRSSRVASSLGYKYQLNENFQSVTHILQLAWIHCVIIFSATIVIFCAMFTLTEEQGMRLSPVFDLYALYHCVLPVVLGYRTFREKFRRRCARVDQKNEHKDYQDQDQHFKMLQNLFDKPT</sequence>
<dbReference type="GO" id="GO:0016020">
    <property type="term" value="C:membrane"/>
    <property type="evidence" value="ECO:0007669"/>
    <property type="project" value="UniProtKB-SubCell"/>
</dbReference>
<evidence type="ECO:0000256" key="1">
    <source>
        <dbReference type="ARBA" id="ARBA00004141"/>
    </source>
</evidence>
<feature type="transmembrane region" description="Helical" evidence="5">
    <location>
        <begin position="43"/>
        <end position="64"/>
    </location>
</feature>
<dbReference type="InterPro" id="IPR053286">
    <property type="entry name" value="Nematode_rcpt-like_srab"/>
</dbReference>
<dbReference type="WBParaSite" id="L893_g20583.t1">
    <property type="protein sequence ID" value="L893_g20583.t1"/>
    <property type="gene ID" value="L893_g20583"/>
</dbReference>
<evidence type="ECO:0000313" key="7">
    <source>
        <dbReference type="WBParaSite" id="L893_g20583.t1"/>
    </source>
</evidence>
<organism evidence="6 7">
    <name type="scientific">Steinernema glaseri</name>
    <dbReference type="NCBI Taxonomy" id="37863"/>
    <lineage>
        <taxon>Eukaryota</taxon>
        <taxon>Metazoa</taxon>
        <taxon>Ecdysozoa</taxon>
        <taxon>Nematoda</taxon>
        <taxon>Chromadorea</taxon>
        <taxon>Rhabditida</taxon>
        <taxon>Tylenchina</taxon>
        <taxon>Panagrolaimomorpha</taxon>
        <taxon>Strongyloidoidea</taxon>
        <taxon>Steinernematidae</taxon>
        <taxon>Steinernema</taxon>
    </lineage>
</organism>
<comment type="subcellular location">
    <subcellularLocation>
        <location evidence="1">Membrane</location>
        <topology evidence="1">Multi-pass membrane protein</topology>
    </subcellularLocation>
</comment>
<dbReference type="InterPro" id="IPR019408">
    <property type="entry name" value="7TM_GPCR_serpentine_rcpt_Srab"/>
</dbReference>
<keyword evidence="3 5" id="KW-1133">Transmembrane helix</keyword>
<dbReference type="Pfam" id="PF10292">
    <property type="entry name" value="7TM_GPCR_Srab"/>
    <property type="match status" value="1"/>
</dbReference>
<evidence type="ECO:0000256" key="2">
    <source>
        <dbReference type="ARBA" id="ARBA00022692"/>
    </source>
</evidence>
<feature type="transmembrane region" description="Helical" evidence="5">
    <location>
        <begin position="85"/>
        <end position="104"/>
    </location>
</feature>
<evidence type="ECO:0000256" key="4">
    <source>
        <dbReference type="ARBA" id="ARBA00023136"/>
    </source>
</evidence>
<dbReference type="PANTHER" id="PTHR46561:SF11">
    <property type="entry name" value="SERPENTINE RECEPTOR CLASS ALPHA_BETA-14"/>
    <property type="match status" value="1"/>
</dbReference>
<feature type="transmembrane region" description="Helical" evidence="5">
    <location>
        <begin position="218"/>
        <end position="237"/>
    </location>
</feature>
<reference evidence="7" key="1">
    <citation type="submission" date="2016-11" db="UniProtKB">
        <authorList>
            <consortium name="WormBaseParasite"/>
        </authorList>
    </citation>
    <scope>IDENTIFICATION</scope>
</reference>
<feature type="transmembrane region" description="Helical" evidence="5">
    <location>
        <begin position="184"/>
        <end position="206"/>
    </location>
</feature>
<evidence type="ECO:0000313" key="6">
    <source>
        <dbReference type="Proteomes" id="UP000095287"/>
    </source>
</evidence>
<evidence type="ECO:0000256" key="3">
    <source>
        <dbReference type="ARBA" id="ARBA00022989"/>
    </source>
</evidence>
<keyword evidence="2 5" id="KW-0812">Transmembrane</keyword>
<accession>A0A1I7YXR8</accession>
<name>A0A1I7YXR8_9BILA</name>
<feature type="transmembrane region" description="Helical" evidence="5">
    <location>
        <begin position="124"/>
        <end position="150"/>
    </location>
</feature>
<dbReference type="AlphaFoldDB" id="A0A1I7YXR8"/>
<dbReference type="PANTHER" id="PTHR46561">
    <property type="entry name" value="SERPENTINE RECEPTOR, CLASS AB (CLASS A-LIKE)-RELATED"/>
    <property type="match status" value="1"/>
</dbReference>
<keyword evidence="4 5" id="KW-0472">Membrane</keyword>
<evidence type="ECO:0000256" key="5">
    <source>
        <dbReference type="SAM" id="Phobius"/>
    </source>
</evidence>
<dbReference type="Proteomes" id="UP000095287">
    <property type="component" value="Unplaced"/>
</dbReference>
<keyword evidence="6" id="KW-1185">Reference proteome</keyword>
<proteinExistence type="predicted"/>
<protein>
    <submittedName>
        <fullName evidence="7">G protein-coupled receptor</fullName>
    </submittedName>
</protein>